<evidence type="ECO:0000313" key="3">
    <source>
        <dbReference type="EMBL" id="ONG40820.1"/>
    </source>
</evidence>
<feature type="chain" id="PRO_5012684406" description="Lipoprotein" evidence="2">
    <location>
        <begin position="21"/>
        <end position="227"/>
    </location>
</feature>
<comment type="caution">
    <text evidence="3">The sequence shown here is derived from an EMBL/GenBank/DDBJ whole genome shotgun (WGS) entry which is preliminary data.</text>
</comment>
<feature type="compositionally biased region" description="Polar residues" evidence="1">
    <location>
        <begin position="44"/>
        <end position="61"/>
    </location>
</feature>
<dbReference type="AlphaFoldDB" id="A0A1S8CV03"/>
<feature type="signal peptide" evidence="2">
    <location>
        <begin position="1"/>
        <end position="20"/>
    </location>
</feature>
<keyword evidence="4" id="KW-1185">Reference proteome</keyword>
<dbReference type="PROSITE" id="PS51257">
    <property type="entry name" value="PROKAR_LIPOPROTEIN"/>
    <property type="match status" value="1"/>
</dbReference>
<evidence type="ECO:0000256" key="2">
    <source>
        <dbReference type="SAM" id="SignalP"/>
    </source>
</evidence>
<dbReference type="OrthoDB" id="1267107at2"/>
<dbReference type="EMBL" id="MLCN01000016">
    <property type="protein sequence ID" value="ONG40820.1"/>
    <property type="molecule type" value="Genomic_DNA"/>
</dbReference>
<evidence type="ECO:0000313" key="4">
    <source>
        <dbReference type="Proteomes" id="UP000192132"/>
    </source>
</evidence>
<evidence type="ECO:0008006" key="5">
    <source>
        <dbReference type="Google" id="ProtNLM"/>
    </source>
</evidence>
<gene>
    <name evidence="3" type="ORF">BKE30_06630</name>
</gene>
<sequence>MRAHFPLGSLVIIVGSSLLAGCSLTPRQTDHGIPEPAGYPANAKNLSNNQSTANPKSINPALQQTQPQQLSQTILQLLQQKNMPSLASFVHPQQGIRFSPYVHVSVQDLRFLPSQLAQLSTDQTIYHWGTFDGSGEPIQLTFNGYWQKFIFSHDYTSSRTQQIVNQPTQRGNSLNTIKPFYPGSMMVEYHRPATTGQPLDWSSLILVFQPYQGRWYLVGIVHDQWTI</sequence>
<dbReference type="Proteomes" id="UP000192132">
    <property type="component" value="Unassembled WGS sequence"/>
</dbReference>
<keyword evidence="2" id="KW-0732">Signal</keyword>
<feature type="region of interest" description="Disordered" evidence="1">
    <location>
        <begin position="30"/>
        <end position="65"/>
    </location>
</feature>
<evidence type="ECO:0000256" key="1">
    <source>
        <dbReference type="SAM" id="MobiDB-lite"/>
    </source>
</evidence>
<proteinExistence type="predicted"/>
<dbReference type="RefSeq" id="WP_076877833.1">
    <property type="nucleotide sequence ID" value="NZ_MLCN01000016.1"/>
</dbReference>
<protein>
    <recommendedName>
        <fullName evidence="5">Lipoprotein</fullName>
    </recommendedName>
</protein>
<accession>A0A1S8CV03</accession>
<organism evidence="3 4">
    <name type="scientific">Alkanindiges hydrocarboniclasticus</name>
    <dbReference type="NCBI Taxonomy" id="1907941"/>
    <lineage>
        <taxon>Bacteria</taxon>
        <taxon>Pseudomonadati</taxon>
        <taxon>Pseudomonadota</taxon>
        <taxon>Gammaproteobacteria</taxon>
        <taxon>Moraxellales</taxon>
        <taxon>Moraxellaceae</taxon>
        <taxon>Alkanindiges</taxon>
    </lineage>
</organism>
<name>A0A1S8CV03_9GAMM</name>
<reference evidence="3 4" key="1">
    <citation type="submission" date="2016-10" db="EMBL/GenBank/DDBJ databases">
        <title>Draft Genome sequence of Alkanindiges sp. strain H1.</title>
        <authorList>
            <person name="Subhash Y."/>
            <person name="Lee S."/>
        </authorList>
    </citation>
    <scope>NUCLEOTIDE SEQUENCE [LARGE SCALE GENOMIC DNA]</scope>
    <source>
        <strain evidence="3 4">H1</strain>
    </source>
</reference>